<dbReference type="CDD" id="cd07039">
    <property type="entry name" value="TPP_PYR_POX"/>
    <property type="match status" value="1"/>
</dbReference>
<dbReference type="GO" id="GO:0003824">
    <property type="term" value="F:catalytic activity"/>
    <property type="evidence" value="ECO:0007669"/>
    <property type="project" value="InterPro"/>
</dbReference>
<dbReference type="Pfam" id="PF02775">
    <property type="entry name" value="TPP_enzyme_C"/>
    <property type="match status" value="1"/>
</dbReference>
<evidence type="ECO:0000259" key="6">
    <source>
        <dbReference type="Pfam" id="PF02776"/>
    </source>
</evidence>
<dbReference type="InterPro" id="IPR011766">
    <property type="entry name" value="TPP_enzyme_TPP-bd"/>
</dbReference>
<proteinExistence type="inferred from homology"/>
<dbReference type="Pfam" id="PF00205">
    <property type="entry name" value="TPP_enzyme_M"/>
    <property type="match status" value="1"/>
</dbReference>
<evidence type="ECO:0000256" key="2">
    <source>
        <dbReference type="ARBA" id="ARBA00023052"/>
    </source>
</evidence>
<dbReference type="InterPro" id="IPR029035">
    <property type="entry name" value="DHS-like_NAD/FAD-binding_dom"/>
</dbReference>
<dbReference type="InterPro" id="IPR047210">
    <property type="entry name" value="TPP_PYR_POXB-like"/>
</dbReference>
<organism evidence="7 8">
    <name type="scientific">Odoribacter splanchnicus</name>
    <dbReference type="NCBI Taxonomy" id="28118"/>
    <lineage>
        <taxon>Bacteria</taxon>
        <taxon>Pseudomonadati</taxon>
        <taxon>Bacteroidota</taxon>
        <taxon>Bacteroidia</taxon>
        <taxon>Bacteroidales</taxon>
        <taxon>Odoribacteraceae</taxon>
        <taxon>Odoribacter</taxon>
    </lineage>
</organism>
<dbReference type="PANTHER" id="PTHR42981">
    <property type="entry name" value="PYRUVATE DEHYDROGENASE [UBIQUINONE]"/>
    <property type="match status" value="1"/>
</dbReference>
<dbReference type="CDD" id="cd02014">
    <property type="entry name" value="TPP_POX"/>
    <property type="match status" value="1"/>
</dbReference>
<comment type="caution">
    <text evidence="7">The sequence shown here is derived from an EMBL/GenBank/DDBJ whole genome shotgun (WGS) entry which is preliminary data.</text>
</comment>
<comment type="similarity">
    <text evidence="1 3">Belongs to the TPP enzyme family.</text>
</comment>
<dbReference type="AlphaFoldDB" id="A0A412TP66"/>
<dbReference type="SUPFAM" id="SSF52518">
    <property type="entry name" value="Thiamin diphosphate-binding fold (THDP-binding)"/>
    <property type="match status" value="2"/>
</dbReference>
<evidence type="ECO:0000259" key="5">
    <source>
        <dbReference type="Pfam" id="PF02775"/>
    </source>
</evidence>
<dbReference type="Gene3D" id="3.40.50.970">
    <property type="match status" value="2"/>
</dbReference>
<accession>A0A412TP66</accession>
<dbReference type="InterPro" id="IPR000399">
    <property type="entry name" value="TPP-bd_CS"/>
</dbReference>
<dbReference type="PROSITE" id="PS00187">
    <property type="entry name" value="TPP_ENZYMES"/>
    <property type="match status" value="1"/>
</dbReference>
<evidence type="ECO:0000313" key="8">
    <source>
        <dbReference type="Proteomes" id="UP000284243"/>
    </source>
</evidence>
<keyword evidence="7" id="KW-0670">Pyruvate</keyword>
<dbReference type="EMBL" id="QRYC01000016">
    <property type="protein sequence ID" value="RGU55595.1"/>
    <property type="molecule type" value="Genomic_DNA"/>
</dbReference>
<dbReference type="InterPro" id="IPR029061">
    <property type="entry name" value="THDP-binding"/>
</dbReference>
<protein>
    <submittedName>
        <fullName evidence="7">Ubiquinone-dependent pyruvate dehydrogenase</fullName>
    </submittedName>
</protein>
<dbReference type="GO" id="GO:0019752">
    <property type="term" value="P:carboxylic acid metabolic process"/>
    <property type="evidence" value="ECO:0007669"/>
    <property type="project" value="UniProtKB-ARBA"/>
</dbReference>
<feature type="domain" description="Thiamine pyrophosphate enzyme TPP-binding" evidence="5">
    <location>
        <begin position="381"/>
        <end position="527"/>
    </location>
</feature>
<dbReference type="PANTHER" id="PTHR42981:SF2">
    <property type="entry name" value="PYRUVATE DEHYDROGENASE [UBIQUINONE]"/>
    <property type="match status" value="1"/>
</dbReference>
<dbReference type="Gene3D" id="3.40.50.1220">
    <property type="entry name" value="TPP-binding domain"/>
    <property type="match status" value="1"/>
</dbReference>
<dbReference type="InterPro" id="IPR047211">
    <property type="entry name" value="POXB-like"/>
</dbReference>
<feature type="domain" description="Thiamine pyrophosphate enzyme central" evidence="4">
    <location>
        <begin position="191"/>
        <end position="319"/>
    </location>
</feature>
<feature type="domain" description="Thiamine pyrophosphate enzyme N-terminal TPP-binding" evidence="6">
    <location>
        <begin position="4"/>
        <end position="118"/>
    </location>
</feature>
<evidence type="ECO:0000256" key="1">
    <source>
        <dbReference type="ARBA" id="ARBA00007812"/>
    </source>
</evidence>
<dbReference type="RefSeq" id="WP_087394578.1">
    <property type="nucleotide sequence ID" value="NZ_JADNJC010000004.1"/>
</dbReference>
<gene>
    <name evidence="7" type="ORF">DWW57_11800</name>
</gene>
<dbReference type="Pfam" id="PF02776">
    <property type="entry name" value="TPP_enzyme_N"/>
    <property type="match status" value="1"/>
</dbReference>
<sequence>MMANIAEQIVDMLVKAGVKRIYAVTGDSLNKINDAVRKDGRIQWIHVRHEETGAFAAGAEAQLHGDLACCAGSSGPGHVHLINGLYDAHRSGAPVLAIASTIISGEFGTTYFQETDTIRLFDDCSYYNQLATTPGQLPRMLQGAIQTALSRRGVSVIGIPGDLTGESQVNIPSSEINYPTHPRTCPSDTELQALADLLNNNSNITLFCGIGAKDAHEEIVELSHRLKAPVAYSFKSKMEIQYDNPNEVGMTGLLGMASGYNSMHAADVLVLLGTDFPYGPFLPTHNKIVQIDIDPSHLGRRAKVQMGLCGDIKTTLEALLPLLQAKSDKSFLNDQLLGYSKVIKDLNAYVENKGSDNKIHPEYVMAMVDETAQANAIFTVDTGMTCVWGARYLKASGQRKMLGSFNHGTMANAMPQAIGASFAYPGRQVIALCGDGGISMLLGDLATIAQYKLPVKIIVFNNRSLGMVKLEMEVAGLPDNETDMQNPDFALVAQAMGIKSYTVSRPDDVLPVLVEALNSPEAALLNVMTDPNALAMPPQIEWNQMTGFAQAMYKMLLTGRTQEIIDTINSNYKHLKEIL</sequence>
<reference evidence="7 8" key="1">
    <citation type="submission" date="2018-08" db="EMBL/GenBank/DDBJ databases">
        <title>A genome reference for cultivated species of the human gut microbiota.</title>
        <authorList>
            <person name="Zou Y."/>
            <person name="Xue W."/>
            <person name="Luo G."/>
        </authorList>
    </citation>
    <scope>NUCLEOTIDE SEQUENCE [LARGE SCALE GENOMIC DNA]</scope>
    <source>
        <strain evidence="7 8">AF16-14</strain>
    </source>
</reference>
<evidence type="ECO:0000259" key="4">
    <source>
        <dbReference type="Pfam" id="PF00205"/>
    </source>
</evidence>
<dbReference type="GO" id="GO:0000287">
    <property type="term" value="F:magnesium ion binding"/>
    <property type="evidence" value="ECO:0007669"/>
    <property type="project" value="InterPro"/>
</dbReference>
<dbReference type="InterPro" id="IPR012001">
    <property type="entry name" value="Thiamin_PyroP_enz_TPP-bd_dom"/>
</dbReference>
<evidence type="ECO:0000256" key="3">
    <source>
        <dbReference type="RuleBase" id="RU362132"/>
    </source>
</evidence>
<keyword evidence="7" id="KW-0830">Ubiquinone</keyword>
<keyword evidence="2 3" id="KW-0786">Thiamine pyrophosphate</keyword>
<dbReference type="InterPro" id="IPR012000">
    <property type="entry name" value="Thiamin_PyroP_enz_cen_dom"/>
</dbReference>
<name>A0A412TP66_9BACT</name>
<dbReference type="SUPFAM" id="SSF52467">
    <property type="entry name" value="DHS-like NAD/FAD-binding domain"/>
    <property type="match status" value="1"/>
</dbReference>
<dbReference type="InterPro" id="IPR047212">
    <property type="entry name" value="TPP_POXB-like"/>
</dbReference>
<dbReference type="GO" id="GO:0030976">
    <property type="term" value="F:thiamine pyrophosphate binding"/>
    <property type="evidence" value="ECO:0007669"/>
    <property type="project" value="InterPro"/>
</dbReference>
<dbReference type="Proteomes" id="UP000284243">
    <property type="component" value="Unassembled WGS sequence"/>
</dbReference>
<evidence type="ECO:0000313" key="7">
    <source>
        <dbReference type="EMBL" id="RGU55595.1"/>
    </source>
</evidence>